<dbReference type="PANTHER" id="PTHR43591">
    <property type="entry name" value="METHYLTRANSFERASE"/>
    <property type="match status" value="1"/>
</dbReference>
<evidence type="ECO:0000259" key="1">
    <source>
        <dbReference type="Pfam" id="PF08241"/>
    </source>
</evidence>
<dbReference type="InterPro" id="IPR013216">
    <property type="entry name" value="Methyltransf_11"/>
</dbReference>
<dbReference type="SUPFAM" id="SSF53335">
    <property type="entry name" value="S-adenosyl-L-methionine-dependent methyltransferases"/>
    <property type="match status" value="1"/>
</dbReference>
<protein>
    <recommendedName>
        <fullName evidence="1">Methyltransferase type 11 domain-containing protein</fullName>
    </recommendedName>
</protein>
<accession>A0A0F9RVV7</accession>
<name>A0A0F9RVV7_9ZZZZ</name>
<sequence length="221" mass="25747">MKKQLDIWLKKEKYDSLNAIFGDHEEFKKTKGESINYKGIVEVFKVIEELIDKQEKKISLLDIGCGTGLYLWAFKEKLSKVLGLDFSPHMIEHTKKIFEKYDIDSEFKIGSTFNIPFPDNYVDLLIQVHVCMHVGGSWDSLKEMIRVAKKYIIFTGPSFDDELLKQMDQMIKPKAWAVSLPLLTQELDSLKDSGVIKEYDFKYRPSAGIFKHHILYIELEE</sequence>
<dbReference type="GO" id="GO:0008757">
    <property type="term" value="F:S-adenosylmethionine-dependent methyltransferase activity"/>
    <property type="evidence" value="ECO:0007669"/>
    <property type="project" value="InterPro"/>
</dbReference>
<dbReference type="InterPro" id="IPR029063">
    <property type="entry name" value="SAM-dependent_MTases_sf"/>
</dbReference>
<dbReference type="PANTHER" id="PTHR43591:SF24">
    <property type="entry name" value="2-METHOXY-6-POLYPRENYL-1,4-BENZOQUINOL METHYLASE, MITOCHONDRIAL"/>
    <property type="match status" value="1"/>
</dbReference>
<dbReference type="AlphaFoldDB" id="A0A0F9RVV7"/>
<dbReference type="EMBL" id="LAZR01000690">
    <property type="protein sequence ID" value="KKN60590.1"/>
    <property type="molecule type" value="Genomic_DNA"/>
</dbReference>
<dbReference type="Gene3D" id="3.40.50.150">
    <property type="entry name" value="Vaccinia Virus protein VP39"/>
    <property type="match status" value="1"/>
</dbReference>
<evidence type="ECO:0000313" key="2">
    <source>
        <dbReference type="EMBL" id="KKN60590.1"/>
    </source>
</evidence>
<dbReference type="Pfam" id="PF08241">
    <property type="entry name" value="Methyltransf_11"/>
    <property type="match status" value="1"/>
</dbReference>
<reference evidence="2" key="1">
    <citation type="journal article" date="2015" name="Nature">
        <title>Complex archaea that bridge the gap between prokaryotes and eukaryotes.</title>
        <authorList>
            <person name="Spang A."/>
            <person name="Saw J.H."/>
            <person name="Jorgensen S.L."/>
            <person name="Zaremba-Niedzwiedzka K."/>
            <person name="Martijn J."/>
            <person name="Lind A.E."/>
            <person name="van Eijk R."/>
            <person name="Schleper C."/>
            <person name="Guy L."/>
            <person name="Ettema T.J."/>
        </authorList>
    </citation>
    <scope>NUCLEOTIDE SEQUENCE</scope>
</reference>
<dbReference type="CDD" id="cd02440">
    <property type="entry name" value="AdoMet_MTases"/>
    <property type="match status" value="1"/>
</dbReference>
<gene>
    <name evidence="2" type="ORF">LCGC14_0530300</name>
</gene>
<comment type="caution">
    <text evidence="2">The sequence shown here is derived from an EMBL/GenBank/DDBJ whole genome shotgun (WGS) entry which is preliminary data.</text>
</comment>
<feature type="domain" description="Methyltransferase type 11" evidence="1">
    <location>
        <begin position="61"/>
        <end position="150"/>
    </location>
</feature>
<organism evidence="2">
    <name type="scientific">marine sediment metagenome</name>
    <dbReference type="NCBI Taxonomy" id="412755"/>
    <lineage>
        <taxon>unclassified sequences</taxon>
        <taxon>metagenomes</taxon>
        <taxon>ecological metagenomes</taxon>
    </lineage>
</organism>
<proteinExistence type="predicted"/>